<dbReference type="Proteomes" id="UP000237947">
    <property type="component" value="Chromosome"/>
</dbReference>
<dbReference type="AlphaFoldDB" id="A0A2S0KM58"/>
<evidence type="ECO:0000313" key="3">
    <source>
        <dbReference type="Proteomes" id="UP000237947"/>
    </source>
</evidence>
<dbReference type="SMART" id="SM00382">
    <property type="entry name" value="AAA"/>
    <property type="match status" value="1"/>
</dbReference>
<name>A0A2S0KM58_9FIRM</name>
<reference evidence="3" key="1">
    <citation type="submission" date="2018-02" db="EMBL/GenBank/DDBJ databases">
        <authorList>
            <person name="Holder M.E."/>
            <person name="Ajami N.J."/>
            <person name="Petrosino J.F."/>
        </authorList>
    </citation>
    <scope>NUCLEOTIDE SEQUENCE [LARGE SCALE GENOMIC DNA]</scope>
    <source>
        <strain evidence="3">CCUG 47711</strain>
    </source>
</reference>
<dbReference type="EMBL" id="CP027226">
    <property type="protein sequence ID" value="AVM42094.1"/>
    <property type="molecule type" value="Genomic_DNA"/>
</dbReference>
<dbReference type="KEGG" id="fsa:C5Q98_02090"/>
<organism evidence="2 3">
    <name type="scientific">Fastidiosipila sanguinis</name>
    <dbReference type="NCBI Taxonomy" id="236753"/>
    <lineage>
        <taxon>Bacteria</taxon>
        <taxon>Bacillati</taxon>
        <taxon>Bacillota</taxon>
        <taxon>Clostridia</taxon>
        <taxon>Eubacteriales</taxon>
        <taxon>Oscillospiraceae</taxon>
        <taxon>Fastidiosipila</taxon>
    </lineage>
</organism>
<protein>
    <recommendedName>
        <fullName evidence="1">AAA+ ATPase domain-containing protein</fullName>
    </recommendedName>
</protein>
<dbReference type="RefSeq" id="WP_106012080.1">
    <property type="nucleotide sequence ID" value="NZ_CP027226.1"/>
</dbReference>
<evidence type="ECO:0000313" key="2">
    <source>
        <dbReference type="EMBL" id="AVM42094.1"/>
    </source>
</evidence>
<evidence type="ECO:0000259" key="1">
    <source>
        <dbReference type="SMART" id="SM00382"/>
    </source>
</evidence>
<dbReference type="InterPro" id="IPR027417">
    <property type="entry name" value="P-loop_NTPase"/>
</dbReference>
<gene>
    <name evidence="2" type="ORF">C5Q98_02090</name>
</gene>
<dbReference type="OrthoDB" id="5429664at2"/>
<dbReference type="InterPro" id="IPR003593">
    <property type="entry name" value="AAA+_ATPase"/>
</dbReference>
<dbReference type="Gene3D" id="3.40.50.300">
    <property type="entry name" value="P-loop containing nucleotide triphosphate hydrolases"/>
    <property type="match status" value="1"/>
</dbReference>
<accession>A0A2S0KM58</accession>
<feature type="domain" description="AAA+ ATPase" evidence="1">
    <location>
        <begin position="155"/>
        <end position="268"/>
    </location>
</feature>
<keyword evidence="3" id="KW-1185">Reference proteome</keyword>
<proteinExistence type="predicted"/>
<sequence length="443" mass="50977">MARKKIRNINSRQKEIKLDKLYQDFLSHNNLISEQELDIELDKNRNNSRPSKVFSTYSNKKTVNKITEEIEIEVEPEIHQEVSHKARKRSFRNLRNVFLGQKEKDSRKEVPENRREKFFSAINSFNPLTNIGNEFSQRFTPKNSIENELKRELFKINVIAFVGPAGTGKSSRANELAKQRNIELLIDDGLLIDSGRIKAGSTAKKAETRLESVRQALFMDESAALSMRRSLADLKPQRLMILGTSDKMILKICENLYLPEPVEYIRIGDVSTAEEQRQAKLARKTQGSHAIPVTSMEIKHEFSGSFFDPIRIWRKRFGEVDRVAGYSERTIVRPTFSTVGVNVMTDEAITSMVEIITKDIEGLAEVLDVEAITNPYGAILNLEISLFYGYNAQEVMVQVQDYIIEQVEYYTAINILSVNMSCRRVVHVKGKEWLEKNKYIQFQ</sequence>
<dbReference type="SUPFAM" id="SSF52540">
    <property type="entry name" value="P-loop containing nucleoside triphosphate hydrolases"/>
    <property type="match status" value="1"/>
</dbReference>